<protein>
    <submittedName>
        <fullName evidence="1">Uncharacterized protein</fullName>
    </submittedName>
</protein>
<keyword evidence="2" id="KW-1185">Reference proteome</keyword>
<comment type="caution">
    <text evidence="1">The sequence shown here is derived from an EMBL/GenBank/DDBJ whole genome shotgun (WGS) entry which is preliminary data.</text>
</comment>
<gene>
    <name evidence="1" type="ORF">DES53_107121</name>
</gene>
<sequence length="182" mass="19376">MTGTETLAARLGTTVHKSVLLRSLARRGLKTADSVAREAQRRGLDYYIPTGNTEGGTGSPTSDVGLEELVVALIHPCLPWEPQRFRLAAALMAAPGVDPVLLANLAVHERAVLPLADIGRAGKAAEPGVKFWTTLLSHIPFDLPVPAGVMPHPSRYMVIPGKVRPGATGKAQWVRPRMLPAG</sequence>
<reference evidence="1 2" key="1">
    <citation type="submission" date="2018-06" db="EMBL/GenBank/DDBJ databases">
        <title>Genomic Encyclopedia of Type Strains, Phase IV (KMG-IV): sequencing the most valuable type-strain genomes for metagenomic binning, comparative biology and taxonomic classification.</title>
        <authorList>
            <person name="Goeker M."/>
        </authorList>
    </citation>
    <scope>NUCLEOTIDE SEQUENCE [LARGE SCALE GENOMIC DNA]</scope>
    <source>
        <strain evidence="1 2">DSM 25532</strain>
    </source>
</reference>
<proteinExistence type="predicted"/>
<name>A0A366HGU4_9BACT</name>
<dbReference type="Proteomes" id="UP000253426">
    <property type="component" value="Unassembled WGS sequence"/>
</dbReference>
<dbReference type="EMBL" id="QNRR01000007">
    <property type="protein sequence ID" value="RBP41290.1"/>
    <property type="molecule type" value="Genomic_DNA"/>
</dbReference>
<organism evidence="1 2">
    <name type="scientific">Roseimicrobium gellanilyticum</name>
    <dbReference type="NCBI Taxonomy" id="748857"/>
    <lineage>
        <taxon>Bacteria</taxon>
        <taxon>Pseudomonadati</taxon>
        <taxon>Verrucomicrobiota</taxon>
        <taxon>Verrucomicrobiia</taxon>
        <taxon>Verrucomicrobiales</taxon>
        <taxon>Verrucomicrobiaceae</taxon>
        <taxon>Roseimicrobium</taxon>
    </lineage>
</organism>
<dbReference type="AlphaFoldDB" id="A0A366HGU4"/>
<evidence type="ECO:0000313" key="2">
    <source>
        <dbReference type="Proteomes" id="UP000253426"/>
    </source>
</evidence>
<evidence type="ECO:0000313" key="1">
    <source>
        <dbReference type="EMBL" id="RBP41290.1"/>
    </source>
</evidence>
<accession>A0A366HGU4</accession>